<organism evidence="1 2">
    <name type="scientific">Clostridium acetireducens DSM 10703</name>
    <dbReference type="NCBI Taxonomy" id="1121290"/>
    <lineage>
        <taxon>Bacteria</taxon>
        <taxon>Bacillati</taxon>
        <taxon>Bacillota</taxon>
        <taxon>Clostridia</taxon>
        <taxon>Eubacteriales</taxon>
        <taxon>Clostridiaceae</taxon>
        <taxon>Clostridium</taxon>
    </lineage>
</organism>
<name>A0A1E8EXK7_9CLOT</name>
<evidence type="ECO:0000313" key="1">
    <source>
        <dbReference type="EMBL" id="OFI05268.1"/>
    </source>
</evidence>
<gene>
    <name evidence="1" type="ORF">CLOACE_18860</name>
</gene>
<dbReference type="Proteomes" id="UP000175744">
    <property type="component" value="Unassembled WGS sequence"/>
</dbReference>
<evidence type="ECO:0000313" key="2">
    <source>
        <dbReference type="Proteomes" id="UP000175744"/>
    </source>
</evidence>
<evidence type="ECO:0008006" key="3">
    <source>
        <dbReference type="Google" id="ProtNLM"/>
    </source>
</evidence>
<proteinExistence type="predicted"/>
<protein>
    <recommendedName>
        <fullName evidence="3">DUF5659 domain-containing protein</fullName>
    </recommendedName>
</protein>
<keyword evidence="2" id="KW-1185">Reference proteome</keyword>
<dbReference type="OrthoDB" id="1922276at2"/>
<dbReference type="AlphaFoldDB" id="A0A1E8EXK7"/>
<sequence>MENKKEYYIIENRYLAEALAFLKFRYYKFTGDKGFTVYGFKDTKKFRNAMNGLFDLRKEICNN</sequence>
<reference evidence="1 2" key="1">
    <citation type="submission" date="2016-06" db="EMBL/GenBank/DDBJ databases">
        <title>Genome sequence of Clostridium acetireducens DSM 10703.</title>
        <authorList>
            <person name="Poehlein A."/>
            <person name="Fluechter S."/>
            <person name="Duerre P."/>
            <person name="Daniel R."/>
        </authorList>
    </citation>
    <scope>NUCLEOTIDE SEQUENCE [LARGE SCALE GENOMIC DNA]</scope>
    <source>
        <strain evidence="1 2">DSM 10703</strain>
    </source>
</reference>
<comment type="caution">
    <text evidence="1">The sequence shown here is derived from an EMBL/GenBank/DDBJ whole genome shotgun (WGS) entry which is preliminary data.</text>
</comment>
<accession>A0A1E8EXK7</accession>
<dbReference type="RefSeq" id="WP_070110851.1">
    <property type="nucleotide sequence ID" value="NZ_LZFO01000032.1"/>
</dbReference>
<dbReference type="EMBL" id="LZFO01000032">
    <property type="protein sequence ID" value="OFI05268.1"/>
    <property type="molecule type" value="Genomic_DNA"/>
</dbReference>